<evidence type="ECO:0000313" key="7">
    <source>
        <dbReference type="Proteomes" id="UP000504603"/>
    </source>
</evidence>
<evidence type="ECO:0000256" key="5">
    <source>
        <dbReference type="ARBA" id="ARBA00022729"/>
    </source>
</evidence>
<evidence type="ECO:0000256" key="2">
    <source>
        <dbReference type="ARBA" id="ARBA00005581"/>
    </source>
</evidence>
<evidence type="ECO:0000256" key="3">
    <source>
        <dbReference type="ARBA" id="ARBA00022471"/>
    </source>
</evidence>
<dbReference type="KEGG" id="mcha:111013534"/>
<dbReference type="Pfam" id="PF05938">
    <property type="entry name" value="Self-incomp_S1"/>
    <property type="match status" value="1"/>
</dbReference>
<keyword evidence="5 6" id="KW-0732">Signal</keyword>
<keyword evidence="7" id="KW-1185">Reference proteome</keyword>
<protein>
    <recommendedName>
        <fullName evidence="6">S-protein homolog</fullName>
    </recommendedName>
</protein>
<reference evidence="8" key="1">
    <citation type="submission" date="2025-08" db="UniProtKB">
        <authorList>
            <consortium name="RefSeq"/>
        </authorList>
    </citation>
    <scope>IDENTIFICATION</scope>
    <source>
        <strain evidence="8">OHB3-1</strain>
    </source>
</reference>
<dbReference type="AlphaFoldDB" id="A0A6J1CQ33"/>
<dbReference type="Proteomes" id="UP000504603">
    <property type="component" value="Unplaced"/>
</dbReference>
<evidence type="ECO:0000313" key="8">
    <source>
        <dbReference type="RefSeq" id="XP_022143694.1"/>
    </source>
</evidence>
<comment type="similarity">
    <text evidence="2 6">Belongs to the plant self-incompatibility (S1) protein family.</text>
</comment>
<dbReference type="PANTHER" id="PTHR31232">
    <property type="match status" value="1"/>
</dbReference>
<dbReference type="InterPro" id="IPR010264">
    <property type="entry name" value="Self-incomp_S1"/>
</dbReference>
<dbReference type="OrthoDB" id="1727555at2759"/>
<evidence type="ECO:0000256" key="4">
    <source>
        <dbReference type="ARBA" id="ARBA00022525"/>
    </source>
</evidence>
<dbReference type="GeneID" id="111013534"/>
<comment type="subcellular location">
    <subcellularLocation>
        <location evidence="1 6">Secreted</location>
    </subcellularLocation>
</comment>
<dbReference type="PANTHER" id="PTHR31232:SF156">
    <property type="entry name" value="PLANT SELF-INCOMPATIBILITY PROTEIN S1 FAMILY-RELATED"/>
    <property type="match status" value="1"/>
</dbReference>
<dbReference type="RefSeq" id="XP_022143694.1">
    <property type="nucleotide sequence ID" value="XM_022288002.1"/>
</dbReference>
<accession>A0A6J1CQ33</accession>
<sequence>MGCLKEPLGFMIVVALVLLHCSTLASSAWPSWPTWHVNIVNELNSEQTLFVHCQSKDDDLGEHNISVGTQYSFAFKDNIWGTTLFWCYLRKPNNSHADFDVYWVDNGKGYWLYTRCNWKTCIWIAKDDGIYIKDIPVNQDQLIHKWE</sequence>
<name>A0A6J1CQ33_MOMCH</name>
<evidence type="ECO:0000256" key="1">
    <source>
        <dbReference type="ARBA" id="ARBA00004613"/>
    </source>
</evidence>
<feature type="signal peptide" evidence="6">
    <location>
        <begin position="1"/>
        <end position="27"/>
    </location>
</feature>
<organism evidence="7 8">
    <name type="scientific">Momordica charantia</name>
    <name type="common">Bitter gourd</name>
    <name type="synonym">Balsam pear</name>
    <dbReference type="NCBI Taxonomy" id="3673"/>
    <lineage>
        <taxon>Eukaryota</taxon>
        <taxon>Viridiplantae</taxon>
        <taxon>Streptophyta</taxon>
        <taxon>Embryophyta</taxon>
        <taxon>Tracheophyta</taxon>
        <taxon>Spermatophyta</taxon>
        <taxon>Magnoliopsida</taxon>
        <taxon>eudicotyledons</taxon>
        <taxon>Gunneridae</taxon>
        <taxon>Pentapetalae</taxon>
        <taxon>rosids</taxon>
        <taxon>fabids</taxon>
        <taxon>Cucurbitales</taxon>
        <taxon>Cucurbitaceae</taxon>
        <taxon>Momordiceae</taxon>
        <taxon>Momordica</taxon>
    </lineage>
</organism>
<dbReference type="GO" id="GO:0005576">
    <property type="term" value="C:extracellular region"/>
    <property type="evidence" value="ECO:0007669"/>
    <property type="project" value="UniProtKB-SubCell"/>
</dbReference>
<evidence type="ECO:0000256" key="6">
    <source>
        <dbReference type="RuleBase" id="RU367044"/>
    </source>
</evidence>
<feature type="chain" id="PRO_5027151070" description="S-protein homolog" evidence="6">
    <location>
        <begin position="28"/>
        <end position="147"/>
    </location>
</feature>
<proteinExistence type="inferred from homology"/>
<keyword evidence="4 6" id="KW-0964">Secreted</keyword>
<gene>
    <name evidence="8" type="primary">LOC111013534</name>
</gene>
<dbReference type="GO" id="GO:0060320">
    <property type="term" value="P:rejection of self pollen"/>
    <property type="evidence" value="ECO:0007669"/>
    <property type="project" value="UniProtKB-KW"/>
</dbReference>
<keyword evidence="3 6" id="KW-0713">Self-incompatibility</keyword>